<keyword evidence="3" id="KW-0206">Cytoskeleton</keyword>
<dbReference type="OrthoDB" id="2250192at2759"/>
<dbReference type="GO" id="GO:0008017">
    <property type="term" value="F:microtubule binding"/>
    <property type="evidence" value="ECO:0007669"/>
    <property type="project" value="InterPro"/>
</dbReference>
<dbReference type="InterPro" id="IPR036534">
    <property type="entry name" value="GAR_dom_sf"/>
</dbReference>
<feature type="compositionally biased region" description="Low complexity" evidence="4">
    <location>
        <begin position="158"/>
        <end position="174"/>
    </location>
</feature>
<feature type="region of interest" description="Disordered" evidence="4">
    <location>
        <begin position="140"/>
        <end position="338"/>
    </location>
</feature>
<dbReference type="GO" id="GO:0051015">
    <property type="term" value="F:actin filament binding"/>
    <property type="evidence" value="ECO:0000318"/>
    <property type="project" value="GO_Central"/>
</dbReference>
<dbReference type="KEGG" id="hro:HELRODRAFT_110752"/>
<dbReference type="GO" id="GO:0005856">
    <property type="term" value="C:cytoskeleton"/>
    <property type="evidence" value="ECO:0007669"/>
    <property type="project" value="UniProtKB-SubCell"/>
</dbReference>
<dbReference type="SUPFAM" id="SSF143575">
    <property type="entry name" value="GAS2 domain-like"/>
    <property type="match status" value="1"/>
</dbReference>
<dbReference type="HOGENOM" id="CLU_822024_0_0_1"/>
<organism evidence="7 8">
    <name type="scientific">Helobdella robusta</name>
    <name type="common">Californian leech</name>
    <dbReference type="NCBI Taxonomy" id="6412"/>
    <lineage>
        <taxon>Eukaryota</taxon>
        <taxon>Metazoa</taxon>
        <taxon>Spiralia</taxon>
        <taxon>Lophotrochozoa</taxon>
        <taxon>Annelida</taxon>
        <taxon>Clitellata</taxon>
        <taxon>Hirudinea</taxon>
        <taxon>Rhynchobdellida</taxon>
        <taxon>Glossiphoniidae</taxon>
        <taxon>Helobdella</taxon>
    </lineage>
</organism>
<sequence>MLKFQCRPGDISGAFDALDEQKTGRVHHKDFMEKLHLLPKKPRSQPITDAEQIHEDIEDQLAYCKCPQKYSIVKIADGKYRFGDKGKKCLVRFLNSNVMVRVGGGWVTLSKYLESNDPCKAKGRTNFDLRDRYLTSMVDGSYQVRTNSQQRRRSQAGSEHTSSSPSSPHLSSRSHQLDNNRSGSGSSTPIGRKTPTTAMTGAGMLSRSRTPDSFLNDVSPSSSVHSFSTKQHPTPKTSAAVSSRSKSVLSPATVARTPANKKHLNDTSTTTATKVKTTSATTSVTTSSSSAHRGPNQWRAAGSSRASIGGSSSSDAANSPFLDMNKRRSSLNQPPMKF</sequence>
<feature type="compositionally biased region" description="Low complexity" evidence="4">
    <location>
        <begin position="219"/>
        <end position="228"/>
    </location>
</feature>
<dbReference type="Pfam" id="PF02187">
    <property type="entry name" value="GAS2"/>
    <property type="match status" value="1"/>
</dbReference>
<reference evidence="6 8" key="2">
    <citation type="journal article" date="2013" name="Nature">
        <title>Insights into bilaterian evolution from three spiralian genomes.</title>
        <authorList>
            <person name="Simakov O."/>
            <person name="Marletaz F."/>
            <person name="Cho S.J."/>
            <person name="Edsinger-Gonzales E."/>
            <person name="Havlak P."/>
            <person name="Hellsten U."/>
            <person name="Kuo D.H."/>
            <person name="Larsson T."/>
            <person name="Lv J."/>
            <person name="Arendt D."/>
            <person name="Savage R."/>
            <person name="Osoegawa K."/>
            <person name="de Jong P."/>
            <person name="Grimwood J."/>
            <person name="Chapman J.A."/>
            <person name="Shapiro H."/>
            <person name="Aerts A."/>
            <person name="Otillar R.P."/>
            <person name="Terry A.Y."/>
            <person name="Boore J.L."/>
            <person name="Grigoriev I.V."/>
            <person name="Lindberg D.R."/>
            <person name="Seaver E.C."/>
            <person name="Weisblat D.A."/>
            <person name="Putnam N.H."/>
            <person name="Rokhsar D.S."/>
        </authorList>
    </citation>
    <scope>NUCLEOTIDE SEQUENCE</scope>
</reference>
<evidence type="ECO:0000313" key="8">
    <source>
        <dbReference type="Proteomes" id="UP000015101"/>
    </source>
</evidence>
<dbReference type="CTD" id="20195203"/>
<dbReference type="InterPro" id="IPR003108">
    <property type="entry name" value="GAR_dom"/>
</dbReference>
<dbReference type="eggNOG" id="KOG0516">
    <property type="taxonomic scope" value="Eukaryota"/>
</dbReference>
<evidence type="ECO:0000256" key="3">
    <source>
        <dbReference type="ARBA" id="ARBA00023212"/>
    </source>
</evidence>
<keyword evidence="2" id="KW-0963">Cytoplasm</keyword>
<dbReference type="AlphaFoldDB" id="T1EF51"/>
<dbReference type="PANTHER" id="PTHR46756">
    <property type="entry name" value="TRANSGELIN"/>
    <property type="match status" value="1"/>
</dbReference>
<evidence type="ECO:0000256" key="2">
    <source>
        <dbReference type="ARBA" id="ARBA00022490"/>
    </source>
</evidence>
<feature type="compositionally biased region" description="Low complexity" evidence="4">
    <location>
        <begin position="300"/>
        <end position="319"/>
    </location>
</feature>
<evidence type="ECO:0000256" key="1">
    <source>
        <dbReference type="ARBA" id="ARBA00004245"/>
    </source>
</evidence>
<keyword evidence="8" id="KW-1185">Reference proteome</keyword>
<gene>
    <name evidence="7" type="primary">20195203</name>
    <name evidence="6" type="ORF">HELRODRAFT_110752</name>
</gene>
<feature type="compositionally biased region" description="Polar residues" evidence="4">
    <location>
        <begin position="229"/>
        <end position="250"/>
    </location>
</feature>
<dbReference type="GO" id="GO:0001578">
    <property type="term" value="P:microtubule bundle formation"/>
    <property type="evidence" value="ECO:0000318"/>
    <property type="project" value="GO_Central"/>
</dbReference>
<dbReference type="RefSeq" id="XP_009014652.1">
    <property type="nucleotide sequence ID" value="XM_009016404.1"/>
</dbReference>
<dbReference type="GO" id="GO:1904825">
    <property type="term" value="P:protein localization to microtubule plus-end"/>
    <property type="evidence" value="ECO:0000318"/>
    <property type="project" value="GO_Central"/>
</dbReference>
<dbReference type="STRING" id="6412.T1EF51"/>
<dbReference type="EMBL" id="AMQM01003611">
    <property type="status" value="NOT_ANNOTATED_CDS"/>
    <property type="molecule type" value="Genomic_DNA"/>
</dbReference>
<dbReference type="GO" id="GO:0031110">
    <property type="term" value="P:regulation of microtubule polymerization or depolymerization"/>
    <property type="evidence" value="ECO:0000318"/>
    <property type="project" value="GO_Central"/>
</dbReference>
<accession>T1EF51</accession>
<dbReference type="GO" id="GO:0005737">
    <property type="term" value="C:cytoplasm"/>
    <property type="evidence" value="ECO:0000318"/>
    <property type="project" value="GO_Central"/>
</dbReference>
<proteinExistence type="predicted"/>
<reference evidence="7" key="3">
    <citation type="submission" date="2015-06" db="UniProtKB">
        <authorList>
            <consortium name="EnsemblMetazoa"/>
        </authorList>
    </citation>
    <scope>IDENTIFICATION</scope>
</reference>
<name>T1EF51_HELRO</name>
<protein>
    <recommendedName>
        <fullName evidence="5">GAR domain-containing protein</fullName>
    </recommendedName>
</protein>
<dbReference type="PANTHER" id="PTHR46756:SF18">
    <property type="entry name" value="GAS2-LIKE PROTEIN PICKLED EGGS"/>
    <property type="match status" value="1"/>
</dbReference>
<evidence type="ECO:0000313" key="6">
    <source>
        <dbReference type="EMBL" id="ESO07274.1"/>
    </source>
</evidence>
<dbReference type="InParanoid" id="T1EF51"/>
<evidence type="ECO:0000313" key="7">
    <source>
        <dbReference type="EnsemblMetazoa" id="HelroP110752"/>
    </source>
</evidence>
<feature type="compositionally biased region" description="Polar residues" evidence="4">
    <location>
        <begin position="207"/>
        <end position="218"/>
    </location>
</feature>
<dbReference type="GO" id="GO:0051764">
    <property type="term" value="P:actin crosslink formation"/>
    <property type="evidence" value="ECO:0000318"/>
    <property type="project" value="GO_Central"/>
</dbReference>
<dbReference type="Gene3D" id="3.30.920.20">
    <property type="entry name" value="Gas2-like domain"/>
    <property type="match status" value="1"/>
</dbReference>
<dbReference type="GeneID" id="20195203"/>
<feature type="compositionally biased region" description="Low complexity" evidence="4">
    <location>
        <begin position="267"/>
        <end position="290"/>
    </location>
</feature>
<dbReference type="Proteomes" id="UP000015101">
    <property type="component" value="Unassembled WGS sequence"/>
</dbReference>
<dbReference type="EnsemblMetazoa" id="HelroT110752">
    <property type="protein sequence ID" value="HelroP110752"/>
    <property type="gene ID" value="HelroG110752"/>
</dbReference>
<dbReference type="PROSITE" id="PS51460">
    <property type="entry name" value="GAR"/>
    <property type="match status" value="1"/>
</dbReference>
<feature type="compositionally biased region" description="Polar residues" evidence="4">
    <location>
        <begin position="177"/>
        <end position="199"/>
    </location>
</feature>
<reference evidence="8" key="1">
    <citation type="submission" date="2012-12" db="EMBL/GenBank/DDBJ databases">
        <authorList>
            <person name="Hellsten U."/>
            <person name="Grimwood J."/>
            <person name="Chapman J.A."/>
            <person name="Shapiro H."/>
            <person name="Aerts A."/>
            <person name="Otillar R.P."/>
            <person name="Terry A.Y."/>
            <person name="Boore J.L."/>
            <person name="Simakov O."/>
            <person name="Marletaz F."/>
            <person name="Cho S.-J."/>
            <person name="Edsinger-Gonzales E."/>
            <person name="Havlak P."/>
            <person name="Kuo D.-H."/>
            <person name="Larsson T."/>
            <person name="Lv J."/>
            <person name="Arendt D."/>
            <person name="Savage R."/>
            <person name="Osoegawa K."/>
            <person name="de Jong P."/>
            <person name="Lindberg D.R."/>
            <person name="Seaver E.C."/>
            <person name="Weisblat D.A."/>
            <person name="Putnam N.H."/>
            <person name="Grigoriev I.V."/>
            <person name="Rokhsar D.S."/>
        </authorList>
    </citation>
    <scope>NUCLEOTIDE SEQUENCE</scope>
</reference>
<feature type="domain" description="GAR" evidence="5">
    <location>
        <begin position="48"/>
        <end position="120"/>
    </location>
</feature>
<dbReference type="SMART" id="SM00243">
    <property type="entry name" value="GAS2"/>
    <property type="match status" value="1"/>
</dbReference>
<dbReference type="EMBL" id="KB096222">
    <property type="protein sequence ID" value="ESO07274.1"/>
    <property type="molecule type" value="Genomic_DNA"/>
</dbReference>
<evidence type="ECO:0000256" key="4">
    <source>
        <dbReference type="SAM" id="MobiDB-lite"/>
    </source>
</evidence>
<evidence type="ECO:0000259" key="5">
    <source>
        <dbReference type="PROSITE" id="PS51460"/>
    </source>
</evidence>
<comment type="subcellular location">
    <subcellularLocation>
        <location evidence="1">Cytoplasm</location>
        <location evidence="1">Cytoskeleton</location>
    </subcellularLocation>
</comment>